<evidence type="ECO:0000313" key="1">
    <source>
        <dbReference type="EMBL" id="KAJ3485438.1"/>
    </source>
</evidence>
<dbReference type="Proteomes" id="UP001212997">
    <property type="component" value="Unassembled WGS sequence"/>
</dbReference>
<proteinExistence type="predicted"/>
<keyword evidence="2" id="KW-1185">Reference proteome</keyword>
<dbReference type="EMBL" id="JANAWD010000153">
    <property type="protein sequence ID" value="KAJ3485438.1"/>
    <property type="molecule type" value="Genomic_DNA"/>
</dbReference>
<dbReference type="AlphaFoldDB" id="A0AAD5V3N4"/>
<gene>
    <name evidence="1" type="ORF">NLI96_g4968</name>
</gene>
<reference evidence="1" key="1">
    <citation type="submission" date="2022-07" db="EMBL/GenBank/DDBJ databases">
        <title>Genome Sequence of Physisporinus lineatus.</title>
        <authorList>
            <person name="Buettner E."/>
        </authorList>
    </citation>
    <scope>NUCLEOTIDE SEQUENCE</scope>
    <source>
        <strain evidence="1">VT162</strain>
    </source>
</reference>
<comment type="caution">
    <text evidence="1">The sequence shown here is derived from an EMBL/GenBank/DDBJ whole genome shotgun (WGS) entry which is preliminary data.</text>
</comment>
<evidence type="ECO:0000313" key="2">
    <source>
        <dbReference type="Proteomes" id="UP001212997"/>
    </source>
</evidence>
<accession>A0AAD5V3N4</accession>
<protein>
    <submittedName>
        <fullName evidence="1">Uncharacterized protein</fullName>
    </submittedName>
</protein>
<organism evidence="1 2">
    <name type="scientific">Meripilus lineatus</name>
    <dbReference type="NCBI Taxonomy" id="2056292"/>
    <lineage>
        <taxon>Eukaryota</taxon>
        <taxon>Fungi</taxon>
        <taxon>Dikarya</taxon>
        <taxon>Basidiomycota</taxon>
        <taxon>Agaricomycotina</taxon>
        <taxon>Agaricomycetes</taxon>
        <taxon>Polyporales</taxon>
        <taxon>Meripilaceae</taxon>
        <taxon>Meripilus</taxon>
    </lineage>
</organism>
<sequence length="78" mass="8986">MSEETLITPNISEETLAYVDGSEVDFPLNAATHVVPGFYGPSFDPTLANMYEHPTGWPSRFTRVRAIWTKFRDFFRRT</sequence>
<name>A0AAD5V3N4_9APHY</name>